<sequence>MSNILIIGSGPVAIQLAQLCDRVSEDRIDMVGRASTSKKSLDVYQSYQQAGTFTVTTQNDTHHQFAGQFQIHHFYQDIQQIDQSYDTIILACTADAYRPMLQQLAPTILQHVKHIILVSPTFGSHMLIEQLLVDINTDVEVISFSTYLGDTRVVDTSQPHRVLTTAVKSKLFVGSNKSSSQLLPKLQTWFESLHIQLAVMDTPLQAEIHNSSLYVHPPLFMNDFALKAIVQGTEVPVYVYKLFPEGPITMTLIREMRQMWQEMMTILEKLSVPSVNLLKFMVKENYPVRSETLSESDIHQFEELPAIHQEYLLYVRYTAILIDPFSKPDKDGRYFDFSAVPFKPLYQNEQGVVHIPRMPSEDYYRTTVIQAIGKALGVSTPMIDTLLHRYVGYCERYQIEHPQQSVSSQFNLDDFEEDISLVTTYLANSSNK</sequence>
<evidence type="ECO:0000313" key="1">
    <source>
        <dbReference type="EMBL" id="PTI50532.1"/>
    </source>
</evidence>
<gene>
    <name evidence="1" type="primary">cntM</name>
    <name evidence="1" type="ORF">BU085_08460</name>
</gene>
<dbReference type="Proteomes" id="UP000240717">
    <property type="component" value="Unassembled WGS sequence"/>
</dbReference>
<accession>A0A2T4PZD0</accession>
<dbReference type="NCBIfam" id="NF033600">
    <property type="entry name" value="staphylopine_DH"/>
    <property type="match status" value="1"/>
</dbReference>
<reference evidence="1 2" key="1">
    <citation type="journal article" date="2016" name="Front. Microbiol.">
        <title>Comprehensive Phylogenetic Analysis of Bovine Non-aureus Staphylococci Species Based on Whole-Genome Sequencing.</title>
        <authorList>
            <person name="Naushad S."/>
            <person name="Barkema H.W."/>
            <person name="Luby C."/>
            <person name="Condas L.A."/>
            <person name="Nobrega D.B."/>
            <person name="Carson D.A."/>
            <person name="De Buck J."/>
        </authorList>
    </citation>
    <scope>NUCLEOTIDE SEQUENCE [LARGE SCALE GENOMIC DNA]</scope>
    <source>
        <strain evidence="1 2">SNUC 2993</strain>
    </source>
</reference>
<dbReference type="RefSeq" id="WP_107532841.1">
    <property type="nucleotide sequence ID" value="NZ_PZEV01000027.1"/>
</dbReference>
<protein>
    <submittedName>
        <fullName evidence="1">Staphylopine biosynthesis dehydrogenase</fullName>
    </submittedName>
</protein>
<dbReference type="STRING" id="1194526.A284_00420"/>
<dbReference type="Gene3D" id="3.40.50.720">
    <property type="entry name" value="NAD(P)-binding Rossmann-like Domain"/>
    <property type="match status" value="1"/>
</dbReference>
<dbReference type="AlphaFoldDB" id="A0A2T4PZD0"/>
<comment type="caution">
    <text evidence="1">The sequence shown here is derived from an EMBL/GenBank/DDBJ whole genome shotgun (WGS) entry which is preliminary data.</text>
</comment>
<evidence type="ECO:0000313" key="2">
    <source>
        <dbReference type="Proteomes" id="UP000240717"/>
    </source>
</evidence>
<dbReference type="Pfam" id="PF10100">
    <property type="entry name" value="Staph_opine_DH"/>
    <property type="match status" value="1"/>
</dbReference>
<name>A0A2T4PZD0_STAWA</name>
<dbReference type="InterPro" id="IPR016935">
    <property type="entry name" value="Opine_metallophore_DH"/>
</dbReference>
<dbReference type="EMBL" id="PZEV01000027">
    <property type="protein sequence ID" value="PTI50532.1"/>
    <property type="molecule type" value="Genomic_DNA"/>
</dbReference>
<proteinExistence type="predicted"/>
<organism evidence="1 2">
    <name type="scientific">Staphylococcus warneri</name>
    <dbReference type="NCBI Taxonomy" id="1292"/>
    <lineage>
        <taxon>Bacteria</taxon>
        <taxon>Bacillati</taxon>
        <taxon>Bacillota</taxon>
        <taxon>Bacilli</taxon>
        <taxon>Bacillales</taxon>
        <taxon>Staphylococcaceae</taxon>
        <taxon>Staphylococcus</taxon>
    </lineage>
</organism>
<dbReference type="InterPro" id="IPR053620">
    <property type="entry name" value="Staphylopine_dehydrogenase"/>
</dbReference>